<dbReference type="InterPro" id="IPR038692">
    <property type="entry name" value="Cthe_2751_sf"/>
</dbReference>
<dbReference type="AlphaFoldDB" id="R6RFR2"/>
<dbReference type="EMBL" id="CBFJ010000127">
    <property type="protein sequence ID" value="CDC46660.1"/>
    <property type="molecule type" value="Genomic_DNA"/>
</dbReference>
<feature type="domain" description="DUF5071" evidence="1">
    <location>
        <begin position="53"/>
        <end position="120"/>
    </location>
</feature>
<dbReference type="Proteomes" id="UP000018142">
    <property type="component" value="Unassembled WGS sequence"/>
</dbReference>
<evidence type="ECO:0000313" key="2">
    <source>
        <dbReference type="EMBL" id="CDC46660.1"/>
    </source>
</evidence>
<organism evidence="2 3">
    <name type="scientific">[Eubacterium] siraeum CAG:80</name>
    <dbReference type="NCBI Taxonomy" id="1263080"/>
    <lineage>
        <taxon>Bacteria</taxon>
        <taxon>Bacillati</taxon>
        <taxon>Bacillota</taxon>
        <taxon>Clostridia</taxon>
        <taxon>Eubacteriales</taxon>
        <taxon>Oscillospiraceae</taxon>
        <taxon>Oscillospiraceae incertae sedis</taxon>
    </lineage>
</organism>
<dbReference type="Pfam" id="PF16804">
    <property type="entry name" value="DUF5071"/>
    <property type="match status" value="1"/>
</dbReference>
<sequence>MIDIDYIMTLLDWNESDENQCYGLELAKKVNCFNVFLQPCNKNINKNVWNNCAKILSDKSDEELSPYLPELFRWLKDLNWPGAICIYDRLIISEDELFEYELKVSITTAKAQNDKLWLQALKNLKKERKARDK</sequence>
<dbReference type="Gene3D" id="1.25.40.750">
    <property type="entry name" value="Domain of unknown function DUF5071"/>
    <property type="match status" value="1"/>
</dbReference>
<gene>
    <name evidence="2" type="ORF">BN788_02024</name>
</gene>
<reference evidence="2" key="1">
    <citation type="submission" date="2012-11" db="EMBL/GenBank/DDBJ databases">
        <title>Dependencies among metagenomic species, viruses, plasmids and units of genetic variation.</title>
        <authorList>
            <person name="Nielsen H.B."/>
            <person name="Almeida M."/>
            <person name="Juncker A.S."/>
            <person name="Rasmussen S."/>
            <person name="Li J."/>
            <person name="Sunagawa S."/>
            <person name="Plichta D."/>
            <person name="Gautier L."/>
            <person name="Le Chatelier E."/>
            <person name="Peletier E."/>
            <person name="Bonde I."/>
            <person name="Nielsen T."/>
            <person name="Manichanh C."/>
            <person name="Arumugam M."/>
            <person name="Batto J."/>
            <person name="Santos M.B.Q.D."/>
            <person name="Blom N."/>
            <person name="Borruel N."/>
            <person name="Burgdorf K.S."/>
            <person name="Boumezbeur F."/>
            <person name="Casellas F."/>
            <person name="Dore J."/>
            <person name="Guarner F."/>
            <person name="Hansen T."/>
            <person name="Hildebrand F."/>
            <person name="Kaas R.S."/>
            <person name="Kennedy S."/>
            <person name="Kristiansen K."/>
            <person name="Kultima J.R."/>
            <person name="Leonard P."/>
            <person name="Levenez F."/>
            <person name="Lund O."/>
            <person name="Moumen B."/>
            <person name="Le Paslier D."/>
            <person name="Pons N."/>
            <person name="Pedersen O."/>
            <person name="Prifti E."/>
            <person name="Qin J."/>
            <person name="Raes J."/>
            <person name="Tap J."/>
            <person name="Tims S."/>
            <person name="Ussery D.W."/>
            <person name="Yamada T."/>
            <person name="MetaHit consortium"/>
            <person name="Renault P."/>
            <person name="Sicheritz-Ponten T."/>
            <person name="Bork P."/>
            <person name="Wang J."/>
            <person name="Brunak S."/>
            <person name="Ehrlich S.D."/>
        </authorList>
    </citation>
    <scope>NUCLEOTIDE SEQUENCE [LARGE SCALE GENOMIC DNA]</scope>
</reference>
<evidence type="ECO:0000259" key="1">
    <source>
        <dbReference type="Pfam" id="PF16804"/>
    </source>
</evidence>
<comment type="caution">
    <text evidence="2">The sequence shown here is derived from an EMBL/GenBank/DDBJ whole genome shotgun (WGS) entry which is preliminary data.</text>
</comment>
<accession>R6RFR2</accession>
<protein>
    <recommendedName>
        <fullName evidence="1">DUF5071 domain-containing protein</fullName>
    </recommendedName>
</protein>
<proteinExistence type="predicted"/>
<evidence type="ECO:0000313" key="3">
    <source>
        <dbReference type="Proteomes" id="UP000018142"/>
    </source>
</evidence>
<dbReference type="InterPro" id="IPR031837">
    <property type="entry name" value="DUF5071"/>
</dbReference>
<name>R6RFR2_9FIRM</name>